<evidence type="ECO:0000256" key="2">
    <source>
        <dbReference type="ARBA" id="ARBA00022679"/>
    </source>
</evidence>
<feature type="binding site" evidence="9">
    <location>
        <begin position="163"/>
        <end position="169"/>
    </location>
    <ligand>
        <name>sn-glycerol 1-phosphate</name>
        <dbReference type="ChEBI" id="CHEBI:57685"/>
    </ligand>
</feature>
<evidence type="ECO:0000313" key="10">
    <source>
        <dbReference type="EMBL" id="ADQ16837.1"/>
    </source>
</evidence>
<dbReference type="NCBIfam" id="NF003198">
    <property type="entry name" value="PRK04169.1-2"/>
    <property type="match status" value="1"/>
</dbReference>
<evidence type="ECO:0000313" key="11">
    <source>
        <dbReference type="Proteomes" id="UP000007435"/>
    </source>
</evidence>
<dbReference type="InterPro" id="IPR038597">
    <property type="entry name" value="GGGP/HepGP_synthase_sf"/>
</dbReference>
<evidence type="ECO:0000256" key="3">
    <source>
        <dbReference type="ARBA" id="ARBA00022723"/>
    </source>
</evidence>
<keyword evidence="6 9" id="KW-0594">Phospholipid biosynthesis</keyword>
<feature type="binding site" evidence="9">
    <location>
        <position position="14"/>
    </location>
    <ligand>
        <name>Mg(2+)</name>
        <dbReference type="ChEBI" id="CHEBI:18420"/>
    </ligand>
</feature>
<dbReference type="EMBL" id="CP002305">
    <property type="protein sequence ID" value="ADQ16837.1"/>
    <property type="molecule type" value="Genomic_DNA"/>
</dbReference>
<keyword evidence="3 9" id="KW-0479">Metal-binding</keyword>
<gene>
    <name evidence="10" type="ordered locus">Lbys_1115</name>
</gene>
<comment type="catalytic activity">
    <reaction evidence="8 9">
        <text>sn-glycerol 1-phosphate + (2E,6E,10E)-geranylgeranyl diphosphate = sn-3-O-(geranylgeranyl)glycerol 1-phosphate + diphosphate</text>
        <dbReference type="Rhea" id="RHEA:23404"/>
        <dbReference type="ChEBI" id="CHEBI:33019"/>
        <dbReference type="ChEBI" id="CHEBI:57677"/>
        <dbReference type="ChEBI" id="CHEBI:57685"/>
        <dbReference type="ChEBI" id="CHEBI:58756"/>
        <dbReference type="EC" id="2.5.1.41"/>
    </reaction>
</comment>
<dbReference type="eggNOG" id="COG1646">
    <property type="taxonomic scope" value="Bacteria"/>
</dbReference>
<comment type="caution">
    <text evidence="9">Lacks conserved residue(s) required for the propagation of feature annotation.</text>
</comment>
<evidence type="ECO:0000256" key="7">
    <source>
        <dbReference type="ARBA" id="ARBA00023264"/>
    </source>
</evidence>
<evidence type="ECO:0000256" key="4">
    <source>
        <dbReference type="ARBA" id="ARBA00022842"/>
    </source>
</evidence>
<evidence type="ECO:0000256" key="5">
    <source>
        <dbReference type="ARBA" id="ARBA00023098"/>
    </source>
</evidence>
<dbReference type="GO" id="GO:0120536">
    <property type="term" value="F:heptaprenylglyceryl phosphate synthase activity"/>
    <property type="evidence" value="ECO:0007669"/>
    <property type="project" value="UniProtKB-ARBA"/>
</dbReference>
<organism evidence="10 11">
    <name type="scientific">Leadbetterella byssophila (strain DSM 17132 / JCM 16389 / KACC 11308 / NBRC 106382 / 4M15)</name>
    <dbReference type="NCBI Taxonomy" id="649349"/>
    <lineage>
        <taxon>Bacteria</taxon>
        <taxon>Pseudomonadati</taxon>
        <taxon>Bacteroidota</taxon>
        <taxon>Cytophagia</taxon>
        <taxon>Cytophagales</taxon>
        <taxon>Leadbetterellaceae</taxon>
        <taxon>Leadbetterella</taxon>
    </lineage>
</organism>
<feature type="binding site" evidence="9">
    <location>
        <position position="43"/>
    </location>
    <ligand>
        <name>Mg(2+)</name>
        <dbReference type="ChEBI" id="CHEBI:18420"/>
    </ligand>
</feature>
<dbReference type="GO" id="GO:0000287">
    <property type="term" value="F:magnesium ion binding"/>
    <property type="evidence" value="ECO:0007669"/>
    <property type="project" value="UniProtKB-UniRule"/>
</dbReference>
<keyword evidence="1 9" id="KW-0444">Lipid biosynthesis</keyword>
<proteinExistence type="inferred from homology"/>
<dbReference type="AlphaFoldDB" id="E4RSZ8"/>
<evidence type="ECO:0000256" key="9">
    <source>
        <dbReference type="HAMAP-Rule" id="MF_00112"/>
    </source>
</evidence>
<dbReference type="Pfam" id="PF01884">
    <property type="entry name" value="PcrB"/>
    <property type="match status" value="1"/>
</dbReference>
<dbReference type="PANTHER" id="PTHR40029:SF2">
    <property type="entry name" value="HEPTAPRENYLGLYCERYL PHOSPHATE SYNTHASE"/>
    <property type="match status" value="1"/>
</dbReference>
<dbReference type="GO" id="GO:0047294">
    <property type="term" value="F:phosphoglycerol geranylgeranyltransferase activity"/>
    <property type="evidence" value="ECO:0007669"/>
    <property type="project" value="UniProtKB-UniRule"/>
</dbReference>
<keyword evidence="11" id="KW-1185">Reference proteome</keyword>
<sequence length="241" mass="25842">MRKNNMKGFAVLLDPDKLDPHTLNERIKAINETTVDYIFVGGSLISTDNLDMVLNKLAEETTAPKILFPGNNLHVHPKANGILLLSLISGRNPEFLIGQHVIAAPMLKRSGLDILPTGYILVDGGRPTTVSYISNTTPVPADKPDVAAATALAGEMLGLKYIYLDSGSGALFPVREEMIRLVKNTVSVPVIVGGGMRTKEDVKKALSAGADIVVVGNAIEKNPEFLKEVAETVASFNQTII</sequence>
<dbReference type="OrthoDB" id="9807235at2"/>
<dbReference type="HAMAP" id="MF_00112">
    <property type="entry name" value="GGGP_HepGP_synthase"/>
    <property type="match status" value="1"/>
</dbReference>
<dbReference type="CDD" id="cd02812">
    <property type="entry name" value="PcrB_like"/>
    <property type="match status" value="1"/>
</dbReference>
<dbReference type="Gene3D" id="3.20.20.390">
    <property type="entry name" value="FMN-linked oxidoreductases"/>
    <property type="match status" value="1"/>
</dbReference>
<evidence type="ECO:0000256" key="8">
    <source>
        <dbReference type="ARBA" id="ARBA00047288"/>
    </source>
</evidence>
<dbReference type="SUPFAM" id="SSF51395">
    <property type="entry name" value="FMN-linked oxidoreductases"/>
    <property type="match status" value="1"/>
</dbReference>
<evidence type="ECO:0000256" key="6">
    <source>
        <dbReference type="ARBA" id="ARBA00023209"/>
    </source>
</evidence>
<keyword evidence="5 9" id="KW-0443">Lipid metabolism</keyword>
<comment type="function">
    <text evidence="9">Prenyltransferase that catalyzes the transfer of the geranylgeranyl moiety of geranylgeranyl diphosphate (GGPP) to the C3 hydroxyl of sn-glycerol-1-phosphate (G1P).</text>
</comment>
<feature type="binding site" evidence="9">
    <location>
        <begin position="194"/>
        <end position="195"/>
    </location>
    <ligand>
        <name>sn-glycerol 1-phosphate</name>
        <dbReference type="ChEBI" id="CHEBI:57685"/>
    </ligand>
</feature>
<comment type="cofactor">
    <cofactor evidence="9">
        <name>Mg(2+)</name>
        <dbReference type="ChEBI" id="CHEBI:18420"/>
    </cofactor>
</comment>
<dbReference type="KEGG" id="lby:Lbys_1115"/>
<dbReference type="NCBIfam" id="TIGR01769">
    <property type="entry name" value="GGGP"/>
    <property type="match status" value="1"/>
</dbReference>
<dbReference type="STRING" id="649349.Lbys_1115"/>
<keyword evidence="7 9" id="KW-1208">Phospholipid metabolism</keyword>
<dbReference type="GO" id="GO:0046474">
    <property type="term" value="P:glycerophospholipid biosynthetic process"/>
    <property type="evidence" value="ECO:0007669"/>
    <property type="project" value="UniProtKB-UniRule"/>
</dbReference>
<reference evidence="10 11" key="2">
    <citation type="journal article" date="2011" name="Stand. Genomic Sci.">
        <title>Complete genome sequence of Leadbetterella byssophila type strain (4M15).</title>
        <authorList>
            <person name="Abt B."/>
            <person name="Teshima H."/>
            <person name="Lucas S."/>
            <person name="Lapidus A."/>
            <person name="Del Rio T.G."/>
            <person name="Nolan M."/>
            <person name="Tice H."/>
            <person name="Cheng J.F."/>
            <person name="Pitluck S."/>
            <person name="Liolios K."/>
            <person name="Pagani I."/>
            <person name="Ivanova N."/>
            <person name="Mavromatis K."/>
            <person name="Pati A."/>
            <person name="Tapia R."/>
            <person name="Han C."/>
            <person name="Goodwin L."/>
            <person name="Chen A."/>
            <person name="Palaniappan K."/>
            <person name="Land M."/>
            <person name="Hauser L."/>
            <person name="Chang Y.J."/>
            <person name="Jeffries C.D."/>
            <person name="Rohde M."/>
            <person name="Goker M."/>
            <person name="Tindall B.J."/>
            <person name="Detter J.C."/>
            <person name="Woyke T."/>
            <person name="Bristow J."/>
            <person name="Eisen J.A."/>
            <person name="Markowitz V."/>
            <person name="Hugenholtz P."/>
            <person name="Klenk H.P."/>
            <person name="Kyrpides N.C."/>
        </authorList>
    </citation>
    <scope>NUCLEOTIDE SEQUENCE [LARGE SCALE GENOMIC DNA]</scope>
    <source>
        <strain evidence="11">DSM 17132 / JCM 16389 / KACC 11308 / NBRC 106382 / 4M15</strain>
    </source>
</reference>
<reference key="1">
    <citation type="submission" date="2010-11" db="EMBL/GenBank/DDBJ databases">
        <title>The complete genome of Leadbetterella byssophila DSM 17132.</title>
        <authorList>
            <consortium name="US DOE Joint Genome Institute (JGI-PGF)"/>
            <person name="Lucas S."/>
            <person name="Copeland A."/>
            <person name="Lapidus A."/>
            <person name="Glavina del Rio T."/>
            <person name="Dalin E."/>
            <person name="Tice H."/>
            <person name="Bruce D."/>
            <person name="Goodwin L."/>
            <person name="Pitluck S."/>
            <person name="Kyrpides N."/>
            <person name="Mavromatis K."/>
            <person name="Ivanova N."/>
            <person name="Teshima H."/>
            <person name="Brettin T."/>
            <person name="Detter J.C."/>
            <person name="Han C."/>
            <person name="Tapia R."/>
            <person name="Land M."/>
            <person name="Hauser L."/>
            <person name="Markowitz V."/>
            <person name="Cheng J.-F."/>
            <person name="Hugenholtz P."/>
            <person name="Woyke T."/>
            <person name="Wu D."/>
            <person name="Tindall B."/>
            <person name="Pomrenke H.G."/>
            <person name="Brambilla E."/>
            <person name="Klenk H.-P."/>
            <person name="Eisen J.A."/>
        </authorList>
    </citation>
    <scope>NUCLEOTIDE SEQUENCE [LARGE SCALE GENOMIC DNA]</scope>
    <source>
        <strain>DSM 17132</strain>
    </source>
</reference>
<dbReference type="InterPro" id="IPR008205">
    <property type="entry name" value="GGGP_HepGP_synthase"/>
</dbReference>
<dbReference type="RefSeq" id="WP_013407887.1">
    <property type="nucleotide sequence ID" value="NC_014655.1"/>
</dbReference>
<dbReference type="PANTHER" id="PTHR40029">
    <property type="match status" value="1"/>
</dbReference>
<accession>E4RSZ8</accession>
<name>E4RSZ8_LEAB4</name>
<dbReference type="HOGENOM" id="CLU_068610_0_0_10"/>
<protein>
    <recommendedName>
        <fullName evidence="9">Geranylgeranylglyceryl phosphate synthase</fullName>
        <shortName evidence="9">GGGP synthase</shortName>
        <shortName evidence="9">GGGPS</shortName>
        <ecNumber evidence="9">2.5.1.41</ecNumber>
    </recommendedName>
    <alternativeName>
        <fullName evidence="9">(S)-3-O-geranylgeranylglyceryl phosphate synthase</fullName>
    </alternativeName>
    <alternativeName>
        <fullName evidence="9">Phosphoglycerol geranylgeranyltransferase</fullName>
    </alternativeName>
</protein>
<keyword evidence="4 9" id="KW-0460">Magnesium</keyword>
<dbReference type="NCBIfam" id="TIGR01768">
    <property type="entry name" value="GGGP-family"/>
    <property type="match status" value="1"/>
</dbReference>
<keyword evidence="2 9" id="KW-0808">Transferase</keyword>
<dbReference type="Proteomes" id="UP000007435">
    <property type="component" value="Chromosome"/>
</dbReference>
<dbReference type="EC" id="2.5.1.41" evidence="9"/>
<comment type="similarity">
    <text evidence="9">Belongs to the GGGP/HepGP synthase family. Group II subfamily.</text>
</comment>
<dbReference type="GO" id="GO:0005737">
    <property type="term" value="C:cytoplasm"/>
    <property type="evidence" value="ECO:0007669"/>
    <property type="project" value="InterPro"/>
</dbReference>
<evidence type="ECO:0000256" key="1">
    <source>
        <dbReference type="ARBA" id="ARBA00022516"/>
    </source>
</evidence>
<dbReference type="InterPro" id="IPR039074">
    <property type="entry name" value="GGGP/HepGP_synthase_I"/>
</dbReference>
<feature type="binding site" evidence="9">
    <location>
        <begin position="216"/>
        <end position="217"/>
    </location>
    <ligand>
        <name>sn-glycerol 1-phosphate</name>
        <dbReference type="ChEBI" id="CHEBI:57685"/>
    </ligand>
</feature>
<dbReference type="InterPro" id="IPR010946">
    <property type="entry name" value="GGGP_synth"/>
</dbReference>